<name>A0A975GCG6_9BACT</name>
<protein>
    <submittedName>
        <fullName evidence="2">Uncharacterized protein</fullName>
    </submittedName>
</protein>
<gene>
    <name evidence="2" type="ORF">GJV85_04965</name>
</gene>
<organism evidence="2 3">
    <name type="scientific">Sulfurimonas aquatica</name>
    <dbReference type="NCBI Taxonomy" id="2672570"/>
    <lineage>
        <taxon>Bacteria</taxon>
        <taxon>Pseudomonadati</taxon>
        <taxon>Campylobacterota</taxon>
        <taxon>Epsilonproteobacteria</taxon>
        <taxon>Campylobacterales</taxon>
        <taxon>Sulfurimonadaceae</taxon>
        <taxon>Sulfurimonas</taxon>
    </lineage>
</organism>
<evidence type="ECO:0000256" key="1">
    <source>
        <dbReference type="SAM" id="MobiDB-lite"/>
    </source>
</evidence>
<keyword evidence="3" id="KW-1185">Reference proteome</keyword>
<dbReference type="Proteomes" id="UP000671852">
    <property type="component" value="Chromosome"/>
</dbReference>
<reference evidence="2" key="2">
    <citation type="submission" date="2021-04" db="EMBL/GenBank/DDBJ databases">
        <title>Isolation and characterization of a novel species of the genus Sulfurimonas.</title>
        <authorList>
            <person name="Fukui M."/>
        </authorList>
    </citation>
    <scope>NUCLEOTIDE SEQUENCE</scope>
    <source>
        <strain evidence="2">H1576</strain>
    </source>
</reference>
<reference evidence="2" key="1">
    <citation type="submission" date="2019-11" db="EMBL/GenBank/DDBJ databases">
        <authorList>
            <person name="Kojima H."/>
        </authorList>
    </citation>
    <scope>NUCLEOTIDE SEQUENCE</scope>
    <source>
        <strain evidence="2">H1576</strain>
    </source>
</reference>
<proteinExistence type="predicted"/>
<evidence type="ECO:0000313" key="3">
    <source>
        <dbReference type="Proteomes" id="UP000671852"/>
    </source>
</evidence>
<dbReference type="EMBL" id="CP046072">
    <property type="protein sequence ID" value="QSZ41482.1"/>
    <property type="molecule type" value="Genomic_DNA"/>
</dbReference>
<feature type="compositionally biased region" description="Acidic residues" evidence="1">
    <location>
        <begin position="7"/>
        <end position="18"/>
    </location>
</feature>
<feature type="region of interest" description="Disordered" evidence="1">
    <location>
        <begin position="1"/>
        <end position="26"/>
    </location>
</feature>
<dbReference type="AlphaFoldDB" id="A0A975GCG6"/>
<evidence type="ECO:0000313" key="2">
    <source>
        <dbReference type="EMBL" id="QSZ41482.1"/>
    </source>
</evidence>
<dbReference type="KEGG" id="saqt:GJV85_04965"/>
<dbReference type="RefSeq" id="WP_207562764.1">
    <property type="nucleotide sequence ID" value="NZ_CP046072.1"/>
</dbReference>
<sequence>MLIYIDDREDEEFDDYDYENGQPGGTYGYDYGEEEVLEDYSNETENCFD</sequence>
<accession>A0A975GCG6</accession>